<dbReference type="PROSITE" id="PS50238">
    <property type="entry name" value="RHOGAP"/>
    <property type="match status" value="1"/>
</dbReference>
<feature type="compositionally biased region" description="Polar residues" evidence="2">
    <location>
        <begin position="1888"/>
        <end position="1916"/>
    </location>
</feature>
<dbReference type="InterPro" id="IPR008936">
    <property type="entry name" value="Rho_GTPase_activation_prot"/>
</dbReference>
<accession>A0A1Y2EP85</accession>
<gene>
    <name evidence="4" type="ORF">LY90DRAFT_699779</name>
</gene>
<feature type="region of interest" description="Disordered" evidence="2">
    <location>
        <begin position="314"/>
        <end position="366"/>
    </location>
</feature>
<feature type="compositionally biased region" description="Low complexity" evidence="2">
    <location>
        <begin position="398"/>
        <end position="417"/>
    </location>
</feature>
<comment type="caution">
    <text evidence="4">The sequence shown here is derived from an EMBL/GenBank/DDBJ whole genome shotgun (WGS) entry which is preliminary data.</text>
</comment>
<feature type="region of interest" description="Disordered" evidence="2">
    <location>
        <begin position="1138"/>
        <end position="1180"/>
    </location>
</feature>
<feature type="compositionally biased region" description="Polar residues" evidence="2">
    <location>
        <begin position="1138"/>
        <end position="1158"/>
    </location>
</feature>
<dbReference type="InterPro" id="IPR051025">
    <property type="entry name" value="RhoGAP"/>
</dbReference>
<feature type="compositionally biased region" description="Polar residues" evidence="2">
    <location>
        <begin position="1627"/>
        <end position="1654"/>
    </location>
</feature>
<feature type="compositionally biased region" description="Acidic residues" evidence="2">
    <location>
        <begin position="344"/>
        <end position="356"/>
    </location>
</feature>
<dbReference type="PANTHER" id="PTHR15228:SF25">
    <property type="entry name" value="F-BAR DOMAIN-CONTAINING PROTEIN"/>
    <property type="match status" value="1"/>
</dbReference>
<dbReference type="PANTHER" id="PTHR15228">
    <property type="entry name" value="SPERMATHECAL PHYSIOLOGY VARIANT"/>
    <property type="match status" value="1"/>
</dbReference>
<evidence type="ECO:0000259" key="3">
    <source>
        <dbReference type="PROSITE" id="PS50238"/>
    </source>
</evidence>
<evidence type="ECO:0000313" key="4">
    <source>
        <dbReference type="EMBL" id="ORY73006.1"/>
    </source>
</evidence>
<dbReference type="Proteomes" id="UP000193920">
    <property type="component" value="Unassembled WGS sequence"/>
</dbReference>
<feature type="compositionally biased region" description="Low complexity" evidence="2">
    <location>
        <begin position="321"/>
        <end position="335"/>
    </location>
</feature>
<feature type="region of interest" description="Disordered" evidence="2">
    <location>
        <begin position="867"/>
        <end position="891"/>
    </location>
</feature>
<dbReference type="SMART" id="SM00324">
    <property type="entry name" value="RhoGAP"/>
    <property type="match status" value="1"/>
</dbReference>
<name>A0A1Y2EP85_9FUNG</name>
<feature type="compositionally biased region" description="Low complexity" evidence="2">
    <location>
        <begin position="1660"/>
        <end position="1690"/>
    </location>
</feature>
<protein>
    <recommendedName>
        <fullName evidence="3">Rho-GAP domain-containing protein</fullName>
    </recommendedName>
</protein>
<feature type="compositionally biased region" description="Basic and acidic residues" evidence="2">
    <location>
        <begin position="1159"/>
        <end position="1171"/>
    </location>
</feature>
<organism evidence="4 5">
    <name type="scientific">Neocallimastix californiae</name>
    <dbReference type="NCBI Taxonomy" id="1754190"/>
    <lineage>
        <taxon>Eukaryota</taxon>
        <taxon>Fungi</taxon>
        <taxon>Fungi incertae sedis</taxon>
        <taxon>Chytridiomycota</taxon>
        <taxon>Chytridiomycota incertae sedis</taxon>
        <taxon>Neocallimastigomycetes</taxon>
        <taxon>Neocallimastigales</taxon>
        <taxon>Neocallimastigaceae</taxon>
        <taxon>Neocallimastix</taxon>
    </lineage>
</organism>
<feature type="region of interest" description="Disordered" evidence="2">
    <location>
        <begin position="1616"/>
        <end position="1690"/>
    </location>
</feature>
<dbReference type="OrthoDB" id="3196451at2759"/>
<proteinExistence type="predicted"/>
<evidence type="ECO:0000313" key="5">
    <source>
        <dbReference type="Proteomes" id="UP000193920"/>
    </source>
</evidence>
<dbReference type="EMBL" id="MCOG01000036">
    <property type="protein sequence ID" value="ORY73006.1"/>
    <property type="molecule type" value="Genomic_DNA"/>
</dbReference>
<evidence type="ECO:0000256" key="2">
    <source>
        <dbReference type="SAM" id="MobiDB-lite"/>
    </source>
</evidence>
<dbReference type="CDD" id="cd00159">
    <property type="entry name" value="RhoGAP"/>
    <property type="match status" value="1"/>
</dbReference>
<feature type="domain" description="Rho-GAP" evidence="3">
    <location>
        <begin position="1383"/>
        <end position="1573"/>
    </location>
</feature>
<dbReference type="Pfam" id="PF00620">
    <property type="entry name" value="RhoGAP"/>
    <property type="match status" value="1"/>
</dbReference>
<feature type="region of interest" description="Disordered" evidence="2">
    <location>
        <begin position="1888"/>
        <end position="1922"/>
    </location>
</feature>
<dbReference type="GO" id="GO:0007165">
    <property type="term" value="P:signal transduction"/>
    <property type="evidence" value="ECO:0007669"/>
    <property type="project" value="InterPro"/>
</dbReference>
<feature type="compositionally biased region" description="Polar residues" evidence="2">
    <location>
        <begin position="237"/>
        <end position="260"/>
    </location>
</feature>
<dbReference type="GO" id="GO:0005096">
    <property type="term" value="F:GTPase activator activity"/>
    <property type="evidence" value="ECO:0007669"/>
    <property type="project" value="UniProtKB-KW"/>
</dbReference>
<evidence type="ECO:0000256" key="1">
    <source>
        <dbReference type="ARBA" id="ARBA00022468"/>
    </source>
</evidence>
<feature type="compositionally biased region" description="Polar residues" evidence="2">
    <location>
        <begin position="423"/>
        <end position="448"/>
    </location>
</feature>
<dbReference type="InterPro" id="IPR000198">
    <property type="entry name" value="RhoGAP_dom"/>
</dbReference>
<dbReference type="Gene3D" id="1.10.555.10">
    <property type="entry name" value="Rho GTPase activation protein"/>
    <property type="match status" value="1"/>
</dbReference>
<feature type="region of interest" description="Disordered" evidence="2">
    <location>
        <begin position="396"/>
        <end position="448"/>
    </location>
</feature>
<dbReference type="SUPFAM" id="SSF48350">
    <property type="entry name" value="GTPase activation domain, GAP"/>
    <property type="match status" value="1"/>
</dbReference>
<sequence length="1922" mass="213613">MLSNFMKSKTKTKTKIAIPRIRSTGPHSASIVESERFEQQNKEINSSTSTNFDNTNFENTRISKTLPRSTKTRYNDEINNIQNNNYNNFDNYQNGKSHSALINNFESDNSSNFYQNNVESDYLNNYNQSSIVPSNSLISSNSSGSTVKYHSSNLRGDTYNSVKTIKYNELNQNIESSPIINSTHTLSKNVVTTSHPLPSAIHNTTTLNLNALPARPIRTVSNNLHSQPQKIQKMNESSLEISSSNGYLSPTLSDTRSNTTSRKDDSIRSGNTMEVYELYSSTTTNVNLTSSPYLNPPKFMDNFRSLSRNFKMKEFSTNPKPLSSASLNNSPNDSDFMSPTLNGESDEFDDTDDSDNEPLYNTYIRNKNKKIATPSLSSNSTSNYSQNSKHLYRNEYHSSNSSLSTNLSNKSSKNTLLVPKRNINPTSNSNTGINRRISRSQPNMTLSKTSNACKTYDTMIRNNNYSGNSSNASNLGNFTNVQELKPIAGTSKAKSLPRNENIFSAQFSQISNDITSPHFTPPLTYSQTNTHLLNDDPISVPEPPQAQLQVPINIGKRKQSLGCSAMFKEKNKNLSTTSMSPSVNKESKNDYNIINECTKSSNDTPTNSYSNSNVAAVVEESKPLSPQLKLLRHASNSPILKHKSLNSSPQLVATIEKPLVPSPILTSNNKAQKRSSNVSLNSLNNQKLLPSPLMTQKFQTMSSPQLASQSPLQSYVTLNGSSSSESSINYPITNTTASSESTLKNTIVTTTSKPVSSSPAFTNIAVLNDKIISPGPIKSTINNATNNIFSSNYDQNEIVSSFANSNIGNKNQLQNSTGRISSPKLLNNPFVKKDQELRNVFTHLNHSSPNLNTTMISTINTKISSSPKITSPITSPIASPITSPITSPKMLSSRITSPISTSRMSSSPRVPYSKNPILSNEVLNKNSYPSMPMSSFNYKSLARTPPITYAASITNSPTLSAQSTPKASSSAVVVNTNETERDQQNVLSNGCTINKRVSSFNIERQFQEQLQEQIQNSNSSIKSSKYDDFYILPSNSSVKTVSSNSTSNNGFYQQSNISNSSLSVPVDTKISPKLQQTVPLMTPITQPSTTSEGTRQKYGGLDRSKHIRHKRNVSFNDEKNKIIENKVSSDDLNNTNSDVGHENISNISVGTTENSNINKVRDSTSVEDEKLTNNSSSNPKKVVNTNLQLLNDQNNYISQAKSVHVSSIKKLSPIMKESVPNRKRSGHKHAISDGVENINPSYQSKINNNIGHEIINYSGGEKKEYESALVKNIVNQENINKIIYGKEQSDNIERNQFYVKTYKKLNNKELGYLQEVAYKQLKQSYPESAGFIKKDVLKALQQKTKNKGSSPKWWSYWKKESKNTSNCSVFKTSLNTSILYASVSLDSVDEENPRRIPIIIYKCVQYLKKYGLKKEGIFRVNGSERRIQATVKTFDEPPYLGPNSFEKLNVYDVAGLIKLYVRQLPDSLFPNDIYLPLLKYYDKYTNEKDRIKILQLFLMMFPRNYLILLEYLLDLFSLITKFSEYNQMTSSNLARIFAPNLLKPIPPSEPSLKDYGITSSIIEFMIDHDMDFHISRSESMLLKILQEIPDLSNKNPKAKKSNLHIPFMAINNIFSDNEETDDERSSKYSNSGEFTLSKYSPQLMNETSSKSPNLSDEKINNNSNGNSNSNNSNNNNVSNRGNMLNDSMSNNLSCKINNRIMKQGYNGLLTPPQTSSSSSPTQSTTIFSGIKSKLNTLSPNSESRIIETNLNNSNNNEETRSFSNLTIKRDATSFSVIRPNQKSIDKTPSDSNLSTDKTMTNVNLSKPKLNINVNPTQNIIVNTKNIVGLSSLPSPLSPSSTLNNLNGASITDSVSPLTPSINEKNNIESGDIIQHSNSKTIIRKNTIEESQNSSCSPSNDLSIERNNSSYSLNKSHQAAGEI</sequence>
<keyword evidence="1" id="KW-0343">GTPase activation</keyword>
<feature type="region of interest" description="Disordered" evidence="2">
    <location>
        <begin position="237"/>
        <end position="269"/>
    </location>
</feature>
<dbReference type="STRING" id="1754190.A0A1Y2EP85"/>
<keyword evidence="5" id="KW-1185">Reference proteome</keyword>
<reference evidence="4 5" key="1">
    <citation type="submission" date="2016-08" db="EMBL/GenBank/DDBJ databases">
        <title>A Parts List for Fungal Cellulosomes Revealed by Comparative Genomics.</title>
        <authorList>
            <consortium name="DOE Joint Genome Institute"/>
            <person name="Haitjema C.H."/>
            <person name="Gilmore S.P."/>
            <person name="Henske J.K."/>
            <person name="Solomon K.V."/>
            <person name="De Groot R."/>
            <person name="Kuo A."/>
            <person name="Mondo S.J."/>
            <person name="Salamov A.A."/>
            <person name="Labutti K."/>
            <person name="Zhao Z."/>
            <person name="Chiniquy J."/>
            <person name="Barry K."/>
            <person name="Brewer H.M."/>
            <person name="Purvine S.O."/>
            <person name="Wright A.T."/>
            <person name="Boxma B."/>
            <person name="Van Alen T."/>
            <person name="Hackstein J.H."/>
            <person name="Baker S.E."/>
            <person name="Grigoriev I.V."/>
            <person name="O'Malley M.A."/>
        </authorList>
    </citation>
    <scope>NUCLEOTIDE SEQUENCE [LARGE SCALE GENOMIC DNA]</scope>
    <source>
        <strain evidence="4 5">G1</strain>
    </source>
</reference>